<gene>
    <name evidence="2" type="ORF">CLIT_20p00180</name>
</gene>
<protein>
    <submittedName>
        <fullName evidence="2">Uncharacterized protein</fullName>
    </submittedName>
</protein>
<dbReference type="Proteomes" id="UP000027946">
    <property type="component" value="Unassembled WGS sequence"/>
</dbReference>
<dbReference type="Pfam" id="PF05016">
    <property type="entry name" value="ParE_toxin"/>
    <property type="match status" value="1"/>
</dbReference>
<dbReference type="InterPro" id="IPR035093">
    <property type="entry name" value="RelE/ParE_toxin_dom_sf"/>
</dbReference>
<dbReference type="Gene3D" id="3.30.2310.20">
    <property type="entry name" value="RelE-like"/>
    <property type="match status" value="1"/>
</dbReference>
<keyword evidence="1" id="KW-1277">Toxin-antitoxin system</keyword>
<geneLocation type="plasmid" evidence="2">
    <name>CLIT_20p</name>
</geneLocation>
<organism evidence="2 3">
    <name type="scientific">Peptoclostridium litorale DSM 5388</name>
    <dbReference type="NCBI Taxonomy" id="1121324"/>
    <lineage>
        <taxon>Bacteria</taxon>
        <taxon>Bacillati</taxon>
        <taxon>Bacillota</taxon>
        <taxon>Clostridia</taxon>
        <taxon>Peptostreptococcales</taxon>
        <taxon>Peptoclostridiaceae</taxon>
        <taxon>Peptoclostridium</taxon>
    </lineage>
</organism>
<evidence type="ECO:0000313" key="2">
    <source>
        <dbReference type="EMBL" id="KDR96805.1"/>
    </source>
</evidence>
<dbReference type="AlphaFoldDB" id="A0A069RL14"/>
<sequence length="110" mass="13081">MYTIKLTKQAEKELKKLAKEDAQLFAEVNQKIKYLGEGKVEQLDIKPIRRKNKKNKILEIRIKYPSSYRVFYIEVEEVGSEILIVAGRRKKVDAFDDKYFRQLDKRIDNS</sequence>
<accession>A0A069RL14</accession>
<dbReference type="InterPro" id="IPR007712">
    <property type="entry name" value="RelE/ParE_toxin"/>
</dbReference>
<keyword evidence="3" id="KW-1185">Reference proteome</keyword>
<reference evidence="2 3" key="1">
    <citation type="submission" date="2014-03" db="EMBL/GenBank/DDBJ databases">
        <title>Genome sequence of Clostridium litorale W6, DSM 5388.</title>
        <authorList>
            <person name="Poehlein A."/>
            <person name="Jagirdar A."/>
            <person name="Khonsari B."/>
            <person name="Chibani C.M."/>
            <person name="Gutierrez Gutierrez D.A."/>
            <person name="Davydova E."/>
            <person name="Alghaithi H.S."/>
            <person name="Nair K.P."/>
            <person name="Dhamotharan K."/>
            <person name="Chandran L."/>
            <person name="G W."/>
            <person name="Daniel R."/>
        </authorList>
    </citation>
    <scope>NUCLEOTIDE SEQUENCE [LARGE SCALE GENOMIC DNA]</scope>
    <source>
        <strain evidence="2 3">W6</strain>
        <plasmid evidence="2">CLIT_20p</plasmid>
    </source>
</reference>
<dbReference type="EMBL" id="JJMM01000001">
    <property type="protein sequence ID" value="KDR96805.1"/>
    <property type="molecule type" value="Genomic_DNA"/>
</dbReference>
<evidence type="ECO:0000256" key="1">
    <source>
        <dbReference type="ARBA" id="ARBA00022649"/>
    </source>
</evidence>
<evidence type="ECO:0000313" key="3">
    <source>
        <dbReference type="Proteomes" id="UP000027946"/>
    </source>
</evidence>
<proteinExistence type="predicted"/>
<keyword evidence="2" id="KW-0614">Plasmid</keyword>
<name>A0A069RL14_PEPLI</name>
<dbReference type="SUPFAM" id="SSF143011">
    <property type="entry name" value="RelE-like"/>
    <property type="match status" value="1"/>
</dbReference>
<comment type="caution">
    <text evidence="2">The sequence shown here is derived from an EMBL/GenBank/DDBJ whole genome shotgun (WGS) entry which is preliminary data.</text>
</comment>
<dbReference type="RefSeq" id="WP_038260670.1">
    <property type="nucleotide sequence ID" value="NZ_FSRH01000022.1"/>
</dbReference>